<proteinExistence type="inferred from homology"/>
<dbReference type="SUPFAM" id="SSF50129">
    <property type="entry name" value="GroES-like"/>
    <property type="match status" value="1"/>
</dbReference>
<dbReference type="Pfam" id="PF14765">
    <property type="entry name" value="PS-DH"/>
    <property type="match status" value="1"/>
</dbReference>
<dbReference type="CDD" id="cd00833">
    <property type="entry name" value="PKS"/>
    <property type="match status" value="1"/>
</dbReference>
<dbReference type="Pfam" id="PF00107">
    <property type="entry name" value="ADH_zinc_N"/>
    <property type="match status" value="1"/>
</dbReference>
<dbReference type="InterPro" id="IPR036736">
    <property type="entry name" value="ACP-like_sf"/>
</dbReference>
<dbReference type="Pfam" id="PF08240">
    <property type="entry name" value="ADH_N"/>
    <property type="match status" value="1"/>
</dbReference>
<dbReference type="PANTHER" id="PTHR43775">
    <property type="entry name" value="FATTY ACID SYNTHASE"/>
    <property type="match status" value="1"/>
</dbReference>
<dbReference type="InterPro" id="IPR049900">
    <property type="entry name" value="PKS_mFAS_DH"/>
</dbReference>
<dbReference type="InterPro" id="IPR013149">
    <property type="entry name" value="ADH-like_C"/>
</dbReference>
<dbReference type="SMART" id="SM00829">
    <property type="entry name" value="PKS_ER"/>
    <property type="match status" value="1"/>
</dbReference>
<evidence type="ECO:0000259" key="10">
    <source>
        <dbReference type="PROSITE" id="PS50075"/>
    </source>
</evidence>
<dbReference type="Gene3D" id="1.10.1200.10">
    <property type="entry name" value="ACP-like"/>
    <property type="match status" value="1"/>
</dbReference>
<keyword evidence="6" id="KW-0012">Acyltransferase</keyword>
<dbReference type="Gene3D" id="3.30.70.3290">
    <property type="match status" value="1"/>
</dbReference>
<comment type="similarity">
    <text evidence="1">Belongs to the carnitine/choline acetyltransferase family.</text>
</comment>
<dbReference type="Pfam" id="PF00698">
    <property type="entry name" value="Acyl_transf_1"/>
    <property type="match status" value="1"/>
</dbReference>
<dbReference type="HOGENOM" id="CLU_000022_31_2_1"/>
<dbReference type="InterPro" id="IPR013154">
    <property type="entry name" value="ADH-like_N"/>
</dbReference>
<feature type="domain" description="Carrier" evidence="10">
    <location>
        <begin position="2051"/>
        <end position="2125"/>
    </location>
</feature>
<dbReference type="GO" id="GO:0044550">
    <property type="term" value="P:secondary metabolite biosynthetic process"/>
    <property type="evidence" value="ECO:0007669"/>
    <property type="project" value="TreeGrafter"/>
</dbReference>
<dbReference type="InterPro" id="IPR050091">
    <property type="entry name" value="PKS_NRPS_Biosynth_Enz"/>
</dbReference>
<dbReference type="InterPro" id="IPR016036">
    <property type="entry name" value="Malonyl_transacylase_ACP-bd"/>
</dbReference>
<evidence type="ECO:0000256" key="9">
    <source>
        <dbReference type="SAM" id="MobiDB-lite"/>
    </source>
</evidence>
<dbReference type="SUPFAM" id="SSF53901">
    <property type="entry name" value="Thiolase-like"/>
    <property type="match status" value="1"/>
</dbReference>
<dbReference type="InterPro" id="IPR011032">
    <property type="entry name" value="GroES-like_sf"/>
</dbReference>
<dbReference type="InterPro" id="IPR049551">
    <property type="entry name" value="PKS_DH_C"/>
</dbReference>
<evidence type="ECO:0000256" key="4">
    <source>
        <dbReference type="ARBA" id="ARBA00022679"/>
    </source>
</evidence>
<dbReference type="PROSITE" id="PS52019">
    <property type="entry name" value="PKS_MFAS_DH"/>
    <property type="match status" value="1"/>
</dbReference>
<keyword evidence="4" id="KW-0808">Transferase</keyword>
<organism evidence="13 14">
    <name type="scientific">Exophiala aquamarina CBS 119918</name>
    <dbReference type="NCBI Taxonomy" id="1182545"/>
    <lineage>
        <taxon>Eukaryota</taxon>
        <taxon>Fungi</taxon>
        <taxon>Dikarya</taxon>
        <taxon>Ascomycota</taxon>
        <taxon>Pezizomycotina</taxon>
        <taxon>Eurotiomycetes</taxon>
        <taxon>Chaetothyriomycetidae</taxon>
        <taxon>Chaetothyriales</taxon>
        <taxon>Herpotrichiellaceae</taxon>
        <taxon>Exophiala</taxon>
    </lineage>
</organism>
<name>A0A072P3A9_9EURO</name>
<reference evidence="13 14" key="1">
    <citation type="submission" date="2013-03" db="EMBL/GenBank/DDBJ databases">
        <title>The Genome Sequence of Exophiala aquamarina CBS 119918.</title>
        <authorList>
            <consortium name="The Broad Institute Genomics Platform"/>
            <person name="Cuomo C."/>
            <person name="de Hoog S."/>
            <person name="Gorbushina A."/>
            <person name="Walker B."/>
            <person name="Young S.K."/>
            <person name="Zeng Q."/>
            <person name="Gargeya S."/>
            <person name="Fitzgerald M."/>
            <person name="Haas B."/>
            <person name="Abouelleil A."/>
            <person name="Allen A.W."/>
            <person name="Alvarado L."/>
            <person name="Arachchi H.M."/>
            <person name="Berlin A.M."/>
            <person name="Chapman S.B."/>
            <person name="Gainer-Dewar J."/>
            <person name="Goldberg J."/>
            <person name="Griggs A."/>
            <person name="Gujja S."/>
            <person name="Hansen M."/>
            <person name="Howarth C."/>
            <person name="Imamovic A."/>
            <person name="Ireland A."/>
            <person name="Larimer J."/>
            <person name="McCowan C."/>
            <person name="Murphy C."/>
            <person name="Pearson M."/>
            <person name="Poon T.W."/>
            <person name="Priest M."/>
            <person name="Roberts A."/>
            <person name="Saif S."/>
            <person name="Shea T."/>
            <person name="Sisk P."/>
            <person name="Sykes S."/>
            <person name="Wortman J."/>
            <person name="Nusbaum C."/>
            <person name="Birren B."/>
        </authorList>
    </citation>
    <scope>NUCLEOTIDE SEQUENCE [LARGE SCALE GENOMIC DNA]</scope>
    <source>
        <strain evidence="13 14">CBS 119918</strain>
    </source>
</reference>
<dbReference type="InterPro" id="IPR009081">
    <property type="entry name" value="PP-bd_ACP"/>
</dbReference>
<dbReference type="STRING" id="1182545.A0A072P3A9"/>
<dbReference type="PROSITE" id="PS52004">
    <property type="entry name" value="KS3_2"/>
    <property type="match status" value="1"/>
</dbReference>
<dbReference type="SUPFAM" id="SSF51735">
    <property type="entry name" value="NAD(P)-binding Rossmann-fold domains"/>
    <property type="match status" value="1"/>
</dbReference>
<evidence type="ECO:0000259" key="12">
    <source>
        <dbReference type="PROSITE" id="PS52019"/>
    </source>
</evidence>
<keyword evidence="5" id="KW-0511">Multifunctional enzyme</keyword>
<dbReference type="PROSITE" id="PS50075">
    <property type="entry name" value="CARRIER"/>
    <property type="match status" value="1"/>
</dbReference>
<evidence type="ECO:0000313" key="13">
    <source>
        <dbReference type="EMBL" id="KEF54614.1"/>
    </source>
</evidence>
<dbReference type="InterPro" id="IPR001227">
    <property type="entry name" value="Ac_transferase_dom_sf"/>
</dbReference>
<dbReference type="InterPro" id="IPR042104">
    <property type="entry name" value="PKS_dehydratase_sf"/>
</dbReference>
<dbReference type="Gene3D" id="3.40.47.10">
    <property type="match status" value="1"/>
</dbReference>
<dbReference type="InterPro" id="IPR016035">
    <property type="entry name" value="Acyl_Trfase/lysoPLipase"/>
</dbReference>
<dbReference type="CDD" id="cd05195">
    <property type="entry name" value="enoyl_red"/>
    <property type="match status" value="1"/>
</dbReference>
<evidence type="ECO:0000256" key="2">
    <source>
        <dbReference type="ARBA" id="ARBA00022450"/>
    </source>
</evidence>
<dbReference type="GO" id="GO:0016491">
    <property type="term" value="F:oxidoreductase activity"/>
    <property type="evidence" value="ECO:0007669"/>
    <property type="project" value="InterPro"/>
</dbReference>
<dbReference type="SUPFAM" id="SSF47336">
    <property type="entry name" value="ACP-like"/>
    <property type="match status" value="1"/>
</dbReference>
<feature type="region of interest" description="N-terminal hotdog fold" evidence="8">
    <location>
        <begin position="953"/>
        <end position="1091"/>
    </location>
</feature>
<dbReference type="OrthoDB" id="329835at2759"/>
<feature type="active site" description="Proton acceptor; for dehydratase activity" evidence="8">
    <location>
        <position position="985"/>
    </location>
</feature>
<dbReference type="InterPro" id="IPR042231">
    <property type="entry name" value="Cho/carn_acyl_trans_2"/>
</dbReference>
<dbReference type="SMART" id="SM00826">
    <property type="entry name" value="PKS_DH"/>
    <property type="match status" value="1"/>
</dbReference>
<evidence type="ECO:0000256" key="5">
    <source>
        <dbReference type="ARBA" id="ARBA00023268"/>
    </source>
</evidence>
<dbReference type="InterPro" id="IPR039551">
    <property type="entry name" value="Cho/carn_acyl_trans"/>
</dbReference>
<dbReference type="PROSITE" id="PS00440">
    <property type="entry name" value="ACYLTRANSF_C_2"/>
    <property type="match status" value="1"/>
</dbReference>
<feature type="domain" description="Ketosynthase family 3 (KS3)" evidence="11">
    <location>
        <begin position="2"/>
        <end position="430"/>
    </location>
</feature>
<dbReference type="SMART" id="SM00825">
    <property type="entry name" value="PKS_KS"/>
    <property type="match status" value="1"/>
</dbReference>
<dbReference type="Pfam" id="PF23297">
    <property type="entry name" value="ACP_SdgA_C"/>
    <property type="match status" value="1"/>
</dbReference>
<dbReference type="Gene3D" id="3.40.366.10">
    <property type="entry name" value="Malonyl-Coenzyme A Acyl Carrier Protein, domain 2"/>
    <property type="match status" value="1"/>
</dbReference>
<feature type="domain" description="PKS/mFAS DH" evidence="12">
    <location>
        <begin position="953"/>
        <end position="1271"/>
    </location>
</feature>
<dbReference type="SUPFAM" id="SSF55048">
    <property type="entry name" value="Probable ACP-binding domain of malonyl-CoA ACP transacylase"/>
    <property type="match status" value="1"/>
</dbReference>
<dbReference type="Gene3D" id="3.30.559.70">
    <property type="entry name" value="Choline/Carnitine o-acyltransferase, domain 2"/>
    <property type="match status" value="1"/>
</dbReference>
<dbReference type="GO" id="GO:0004312">
    <property type="term" value="F:fatty acid synthase activity"/>
    <property type="evidence" value="ECO:0007669"/>
    <property type="project" value="TreeGrafter"/>
</dbReference>
<dbReference type="InterPro" id="IPR023213">
    <property type="entry name" value="CAT-like_dom_sf"/>
</dbReference>
<dbReference type="SMART" id="SM00827">
    <property type="entry name" value="PKS_AT"/>
    <property type="match status" value="1"/>
</dbReference>
<dbReference type="SUPFAM" id="SSF52777">
    <property type="entry name" value="CoA-dependent acyltransferases"/>
    <property type="match status" value="2"/>
</dbReference>
<keyword evidence="3" id="KW-0597">Phosphoprotein</keyword>
<dbReference type="Pfam" id="PF02801">
    <property type="entry name" value="Ketoacyl-synt_C"/>
    <property type="match status" value="1"/>
</dbReference>
<protein>
    <submittedName>
        <fullName evidence="13">Uncharacterized protein</fullName>
    </submittedName>
</protein>
<dbReference type="Gene3D" id="3.30.559.10">
    <property type="entry name" value="Chloramphenicol acetyltransferase-like domain"/>
    <property type="match status" value="1"/>
</dbReference>
<dbReference type="Gene3D" id="3.90.180.10">
    <property type="entry name" value="Medium-chain alcohol dehydrogenases, catalytic domain"/>
    <property type="match status" value="1"/>
</dbReference>
<dbReference type="InterPro" id="IPR016039">
    <property type="entry name" value="Thiolase-like"/>
</dbReference>
<dbReference type="InterPro" id="IPR020806">
    <property type="entry name" value="PKS_PP-bd"/>
</dbReference>
<dbReference type="Gene3D" id="3.10.129.110">
    <property type="entry name" value="Polyketide synthase dehydratase"/>
    <property type="match status" value="1"/>
</dbReference>
<dbReference type="InterPro" id="IPR014031">
    <property type="entry name" value="Ketoacyl_synth_C"/>
</dbReference>
<dbReference type="Pfam" id="PF16197">
    <property type="entry name" value="KAsynt_C_assoc"/>
    <property type="match status" value="1"/>
</dbReference>
<feature type="active site" description="Proton acceptor" evidence="7">
    <location>
        <position position="2458"/>
    </location>
</feature>
<evidence type="ECO:0000256" key="3">
    <source>
        <dbReference type="ARBA" id="ARBA00022553"/>
    </source>
</evidence>
<dbReference type="RefSeq" id="XP_013257204.1">
    <property type="nucleotide sequence ID" value="XM_013401750.1"/>
</dbReference>
<dbReference type="InterPro" id="IPR014043">
    <property type="entry name" value="Acyl_transferase_dom"/>
</dbReference>
<dbReference type="Proteomes" id="UP000027920">
    <property type="component" value="Unassembled WGS sequence"/>
</dbReference>
<dbReference type="InterPro" id="IPR020843">
    <property type="entry name" value="ER"/>
</dbReference>
<evidence type="ECO:0000313" key="14">
    <source>
        <dbReference type="Proteomes" id="UP000027920"/>
    </source>
</evidence>
<dbReference type="InterPro" id="IPR000542">
    <property type="entry name" value="Carn_acyl_trans"/>
</dbReference>
<evidence type="ECO:0000256" key="7">
    <source>
        <dbReference type="PIRSR" id="PIRSR600542-1"/>
    </source>
</evidence>
<dbReference type="InterPro" id="IPR049552">
    <property type="entry name" value="PKS_DH_N"/>
</dbReference>
<dbReference type="GO" id="GO:0006633">
    <property type="term" value="P:fatty acid biosynthetic process"/>
    <property type="evidence" value="ECO:0007669"/>
    <property type="project" value="TreeGrafter"/>
</dbReference>
<feature type="region of interest" description="Disordered" evidence="9">
    <location>
        <begin position="2131"/>
        <end position="2166"/>
    </location>
</feature>
<feature type="active site" description="Proton donor; for dehydratase activity" evidence="8">
    <location>
        <position position="1181"/>
    </location>
</feature>
<dbReference type="InterPro" id="IPR020841">
    <property type="entry name" value="PKS_Beta-ketoAc_synthase_dom"/>
</dbReference>
<dbReference type="SMART" id="SM00823">
    <property type="entry name" value="PKS_PP"/>
    <property type="match status" value="1"/>
</dbReference>
<keyword evidence="2" id="KW-0596">Phosphopantetheine</keyword>
<keyword evidence="14" id="KW-1185">Reference proteome</keyword>
<dbReference type="Pfam" id="PF00109">
    <property type="entry name" value="ketoacyl-synt"/>
    <property type="match status" value="1"/>
</dbReference>
<dbReference type="InterPro" id="IPR036291">
    <property type="entry name" value="NAD(P)-bd_dom_sf"/>
</dbReference>
<dbReference type="GO" id="GO:0031177">
    <property type="term" value="F:phosphopantetheine binding"/>
    <property type="evidence" value="ECO:0007669"/>
    <property type="project" value="InterPro"/>
</dbReference>
<dbReference type="InterPro" id="IPR014030">
    <property type="entry name" value="Ketoacyl_synth_N"/>
</dbReference>
<dbReference type="PANTHER" id="PTHR43775:SF22">
    <property type="entry name" value="SYNTHASE, PUTATIVE (JCVI)-RELATED"/>
    <property type="match status" value="1"/>
</dbReference>
<evidence type="ECO:0000256" key="8">
    <source>
        <dbReference type="PROSITE-ProRule" id="PRU01363"/>
    </source>
</evidence>
<dbReference type="Pfam" id="PF21089">
    <property type="entry name" value="PKS_DH_N"/>
    <property type="match status" value="1"/>
</dbReference>
<dbReference type="Pfam" id="PF00755">
    <property type="entry name" value="Carn_acyltransf"/>
    <property type="match status" value="1"/>
</dbReference>
<feature type="region of interest" description="C-terminal hotdog fold" evidence="8">
    <location>
        <begin position="1116"/>
        <end position="1271"/>
    </location>
</feature>
<dbReference type="EMBL" id="AMGV01000009">
    <property type="protein sequence ID" value="KEF54614.1"/>
    <property type="molecule type" value="Genomic_DNA"/>
</dbReference>
<dbReference type="GeneID" id="25283966"/>
<comment type="caution">
    <text evidence="13">The sequence shown here is derived from an EMBL/GenBank/DDBJ whole genome shotgun (WGS) entry which is preliminary data.</text>
</comment>
<evidence type="ECO:0000256" key="1">
    <source>
        <dbReference type="ARBA" id="ARBA00005232"/>
    </source>
</evidence>
<dbReference type="SUPFAM" id="SSF52151">
    <property type="entry name" value="FabD/lysophospholipase-like"/>
    <property type="match status" value="1"/>
</dbReference>
<evidence type="ECO:0000259" key="11">
    <source>
        <dbReference type="PROSITE" id="PS52004"/>
    </source>
</evidence>
<evidence type="ECO:0000256" key="6">
    <source>
        <dbReference type="ARBA" id="ARBA00023315"/>
    </source>
</evidence>
<dbReference type="InterPro" id="IPR020807">
    <property type="entry name" value="PKS_DH"/>
</dbReference>
<dbReference type="VEuPathDB" id="FungiDB:A1O9_09056"/>
<accession>A0A072P3A9</accession>
<gene>
    <name evidence="13" type="ORF">A1O9_09056</name>
</gene>
<dbReference type="InterPro" id="IPR032821">
    <property type="entry name" value="PKS_assoc"/>
</dbReference>
<sequence>MVEPIAVVGFSFRLPGDANTPDRLWELLANGEQAWTDVPESRYRWQAFHSADQDGRGTHNARGGFFLKQDIAEFDAKFFGIPDTEAAAIDPQQRLLLEVSYEALENAGMPIETLRGSQTGVYIALVSRDYDRQIYKDPSQIPKHHLTGCGDAVACGRISYTFDFKGPCMAIDTGCSGGMVGVHLACQALRLGESDMALVGGSNLLLGPDMTIAMSNLHMLNENGRCYPFDSRGAGYGRAEGVAVLVLKRLSDAERDDDAIRAVILSSGVGQDGKTNGILLPNSNAQQQLAANLYKRGGYDPQRVAYVEMHGTGTAAGDSAEIRSIRQVFVGDGSRRQHPLNVGSIKSNLGHSESTSGLSGIISAILSMERSLIPPVAALKVLKPDVSLMIDDGKIQIPQRVQDWPAGSPRLASVNSFGFGGTNAHVILEGYSKGPNAATHYLRPASAGVNGCLTGNGPSGNEASSSYQDETLEQTHLVNGSYADTETPFLLVITAKSKESLKAMVEGIRSWVKIHGSEPSALFNLSKTLAIRRSAFNWRASVVGRRQSEIIAGLGTVRPNKAFASPKPVFLFTGQGAQYATMGRDLLHLKSAFLYSLQKSQAILHGLGASWDLIDELRKPEPKSRINSSQVSQPATTAIQIALIHLLAQLGVRPAAVLGHSSGEVAAAYAAGMLSHEAALQIAYHKGFVADWCRASINGKGAMLAVGLGETDATRYLDSIFSGRASVACVNSPSSVTISGDEAAVIELKTALDKDSIFNRRLKVDIAYHSHHMLAVATEFEKSIMGLTASAPSAQTKFFSSVKGQQNGEATGALYWVDNLISKVRFSEGLEQLASLCGKDNQPLTFIEVGPHSALEGPVRQTMAACRETYNWSYSPTLVRNRDACQAVVEMSGRIWEQGVAVNLSESTVVQNQTHHYFRIITNLPAYPWDHSKRYWHESRLSKDYRFRQHPPHDLLGLQLVGTTAIEPVFRLILSVDDLPWLQEHMIDGFALYPGSAFLVHAIEGIKQLLEGGGERKTIKRYHLKNVKFTKSIVVPDSPGTVELLLSLGAVRETGERLGISWYNFRITSLAAEGAWNDNCHGLIGCEFAPEVRVDEKKSRSTSTESRVDELADDCFEQIKTSDLYAGLRQNGIDYGENFSIIRTLKMGSHLAIGTIQIPNIARCMPSGQMKPHVIHPTTFDAFMHIALPLYHRFCSEGPVMLTSIGEASIAASISNKPGDRLTILCDLRQVHPKFGAVNVSILQEDSRGEMIEVGSLTNEEFRGIGDGSSKIKSTTAEANGSYIANWVPAQRTAGASKDLLHSTLQLCSFNPIDAGSGLVEELVGNLTERFGDAIIPWSRDLAAPSAIQVVFEDSSTPKPSIADMKMLFSQTKSVLWLTIYRNDDRDFSVRSLAQDLAIDHGVHLVSLEYHDGSRDADLLGDLIVEVITTSFIKEDNAKIRELKFKFERGALFVPRLQRHEASDRWLKPTSEAEFEEVLSNFHCENPLKLHFKTTGLLGSARFVPNVDAESPTEPEEIKVKVYAHGVNRSDVAVASARGSPTDSMVGEFAGVVVEVGSAARSRYSPGDRVCGWGATPYASIVRVRHGLVQHIDDSISFEQGAAIPLAFQTAFHALVDIANLKTSQRILIHGAAGAVGQAAISIAQQLGAYIYATVGSEDKAIFLTEKAALSRHCIFSNRDTKFQKQINQLTGGQGVDVVLNCSSGDLLEPSVACTAELGVIISVVKSNVTSQMPSRDQNISYANVNMNALKTKFPELLSDIFGKAIAMYKAGPQKCPSINVMPISDLEKAFRLVKTEKYVGKVVLVSDDDAYVQQEIPLIRPMKLDKTATYGVLGASPSIEQSLREFLVDRGAGNTVSLAFTDLDTLSVQPPIKGIIYIEPTVGASCIDIAHRSKLWGELFRQHKPDFVLTLSQDIQRTKQAITWTMQTNVKSSREEGNIVHHEPRDFILRTANIDQLECNDQVSINQNPSRRQTDLYKMIDFLLNTGKETRSPTELFMVPREMGNLGLRNALFTDIVKAEQDSTADENRSESTTLENKLRQASDLETARCLLASVVCDQLATFCAVDRDDIRLDTAIVDVGLDSLLAIEFKNWIMRTLQAPMQTTEILDASSLKDLVLLISQRSELVRSGSEDTNGLHVNGNSERPTMRTPTEGKHPDHSAGVLPPPLPLPKLEDLIERHLSSIRPFASDEEFSNSLRLAAEFRAEGGPGARLYERMQALKAGDPENWYHDLFLNNQYLCRPGPLAPYTLFFFTHPISEITHSQSERSALIASTLIRYKKNLEKGTIKPRYMNEQPLCMDLYKNLFSACREPKADLDVFEAHPGNDFFVVLRRGHAYKIDVASVDDRDMFSQLEATFTSILNIDLKDVDWLGILSGEHRNNWAQNYRDFLYHSTQNLEYIQTIQRSAFIICLDERSPENAEQRARQVHFGDGSNRWFDKSIQYIVCSNGISGILADHTGLDAPTVADINLSIARAIRGYSRSSANNMKHALPFKKVVHTSFVGYESNVQRVRVKYLQTIAKRQHFFTSLNCGSSFMRKYKVPPNSVFQLVVQLAARHFFGYVPACWETVLQTIFHKGRVEINQVVSVEVAEFVNAAADETTPLSLCRQKLIEAARRHSGNILAATRSGGFDRFLSLLREIGKDGEKDLELYKDPPYTRSRPRKIMSSCFKTHMAENGCVQRDDDSIWLHFEVESDSVKFSGLGEAGQTDRFVEDLQRAAKRVREILLYDGMAN</sequence>